<keyword evidence="22" id="KW-1185">Reference proteome</keyword>
<feature type="transmembrane region" description="Helical" evidence="20">
    <location>
        <begin position="182"/>
        <end position="199"/>
    </location>
</feature>
<evidence type="ECO:0000256" key="10">
    <source>
        <dbReference type="ARBA" id="ARBA00022679"/>
    </source>
</evidence>
<evidence type="ECO:0000256" key="3">
    <source>
        <dbReference type="ARBA" id="ARBA00004429"/>
    </source>
</evidence>
<keyword evidence="8" id="KW-0444">Lipid biosynthesis</keyword>
<evidence type="ECO:0000256" key="2">
    <source>
        <dbReference type="ARBA" id="ARBA00001936"/>
    </source>
</evidence>
<keyword evidence="12 20" id="KW-1133">Transmembrane helix</keyword>
<evidence type="ECO:0000313" key="21">
    <source>
        <dbReference type="EMBL" id="KAA1258651.1"/>
    </source>
</evidence>
<evidence type="ECO:0000313" key="22">
    <source>
        <dbReference type="Proteomes" id="UP000322699"/>
    </source>
</evidence>
<comment type="similarity">
    <text evidence="4">Belongs to the CDP-alcohol phosphatidyltransferase class-I family.</text>
</comment>
<comment type="catalytic activity">
    <reaction evidence="1">
        <text>a CDP-1,2-diacyl-sn-glycerol + choline = a 1,2-diacyl-sn-glycero-3-phosphocholine + CMP + H(+)</text>
        <dbReference type="Rhea" id="RHEA:14597"/>
        <dbReference type="ChEBI" id="CHEBI:15354"/>
        <dbReference type="ChEBI" id="CHEBI:15378"/>
        <dbReference type="ChEBI" id="CHEBI:57643"/>
        <dbReference type="ChEBI" id="CHEBI:58332"/>
        <dbReference type="ChEBI" id="CHEBI:60377"/>
        <dbReference type="EC" id="2.7.8.24"/>
    </reaction>
</comment>
<dbReference type="EMBL" id="VRLW01000001">
    <property type="protein sequence ID" value="KAA1258651.1"/>
    <property type="molecule type" value="Genomic_DNA"/>
</dbReference>
<keyword evidence="9" id="KW-0997">Cell inner membrane</keyword>
<dbReference type="InterPro" id="IPR043130">
    <property type="entry name" value="CDP-OH_PTrfase_TM_dom"/>
</dbReference>
<evidence type="ECO:0000256" key="13">
    <source>
        <dbReference type="ARBA" id="ARBA00023098"/>
    </source>
</evidence>
<sequence>MNPAYLVHLLTASGVIPAALAVRELVQPDCDPRIVFAYLLLATLIDAVDGPLARRFDVKQNAGSIDGRVIDDLLDYLTFAFIPLMLIWRMDWMAAGCGFTVTFAMVASLLGFAHRHAKDESRGVFRGFPSYWNLYAIYAGVFSTQISPWLTATTLWVLTVLTVSPVWVLYPNLAPRRWKMPVFVGGLIWTACLAAILLWDYPRTPMWFVCVSLAYPAFYVFASIKHAQSTDPNAADAATSPFTAKESSPRHD</sequence>
<comment type="subcellular location">
    <subcellularLocation>
        <location evidence="3">Cell inner membrane</location>
        <topology evidence="3">Multi-pass membrane protein</topology>
    </subcellularLocation>
</comment>
<keyword evidence="11 20" id="KW-0812">Transmembrane</keyword>
<dbReference type="GO" id="GO:0050520">
    <property type="term" value="F:phosphatidylcholine synthase activity"/>
    <property type="evidence" value="ECO:0007669"/>
    <property type="project" value="UniProtKB-EC"/>
</dbReference>
<keyword evidence="7" id="KW-1003">Cell membrane</keyword>
<dbReference type="Gene3D" id="1.20.120.1760">
    <property type="match status" value="1"/>
</dbReference>
<evidence type="ECO:0000256" key="11">
    <source>
        <dbReference type="ARBA" id="ARBA00022692"/>
    </source>
</evidence>
<evidence type="ECO:0000256" key="14">
    <source>
        <dbReference type="ARBA" id="ARBA00023136"/>
    </source>
</evidence>
<reference evidence="21 22" key="1">
    <citation type="submission" date="2019-08" db="EMBL/GenBank/DDBJ databases">
        <title>Deep-cultivation of Planctomycetes and their phenomic and genomic characterization uncovers novel biology.</title>
        <authorList>
            <person name="Wiegand S."/>
            <person name="Jogler M."/>
            <person name="Boedeker C."/>
            <person name="Pinto D."/>
            <person name="Vollmers J."/>
            <person name="Rivas-Marin E."/>
            <person name="Kohn T."/>
            <person name="Peeters S.H."/>
            <person name="Heuer A."/>
            <person name="Rast P."/>
            <person name="Oberbeckmann S."/>
            <person name="Bunk B."/>
            <person name="Jeske O."/>
            <person name="Meyerdierks A."/>
            <person name="Storesund J.E."/>
            <person name="Kallscheuer N."/>
            <person name="Luecker S."/>
            <person name="Lage O.M."/>
            <person name="Pohl T."/>
            <person name="Merkel B.J."/>
            <person name="Hornburger P."/>
            <person name="Mueller R.-W."/>
            <person name="Bruemmer F."/>
            <person name="Labrenz M."/>
            <person name="Spormann A.M."/>
            <person name="Op Den Camp H."/>
            <person name="Overmann J."/>
            <person name="Amann R."/>
            <person name="Jetten M.S.M."/>
            <person name="Mascher T."/>
            <person name="Medema M.H."/>
            <person name="Devos D.P."/>
            <person name="Kaster A.-K."/>
            <person name="Ovreas L."/>
            <person name="Rohde M."/>
            <person name="Galperin M.Y."/>
            <person name="Jogler C."/>
        </authorList>
    </citation>
    <scope>NUCLEOTIDE SEQUENCE [LARGE SCALE GENOMIC DNA]</scope>
    <source>
        <strain evidence="21 22">LF1</strain>
    </source>
</reference>
<dbReference type="AlphaFoldDB" id="A0A5B1CEK4"/>
<evidence type="ECO:0000256" key="1">
    <source>
        <dbReference type="ARBA" id="ARBA00000958"/>
    </source>
</evidence>
<evidence type="ECO:0000256" key="15">
    <source>
        <dbReference type="ARBA" id="ARBA00023209"/>
    </source>
</evidence>
<dbReference type="EC" id="2.7.8.24" evidence="5"/>
<comment type="cofactor">
    <cofactor evidence="2">
        <name>Mn(2+)</name>
        <dbReference type="ChEBI" id="CHEBI:29035"/>
    </cofactor>
</comment>
<feature type="transmembrane region" description="Helical" evidence="20">
    <location>
        <begin position="149"/>
        <end position="170"/>
    </location>
</feature>
<feature type="transmembrane region" description="Helical" evidence="20">
    <location>
        <begin position="92"/>
        <end position="112"/>
    </location>
</feature>
<evidence type="ECO:0000256" key="7">
    <source>
        <dbReference type="ARBA" id="ARBA00022475"/>
    </source>
</evidence>
<evidence type="ECO:0000256" key="18">
    <source>
        <dbReference type="ARBA" id="ARBA00033321"/>
    </source>
</evidence>
<dbReference type="Pfam" id="PF01066">
    <property type="entry name" value="CDP-OH_P_transf"/>
    <property type="match status" value="1"/>
</dbReference>
<accession>A0A5B1CEK4</accession>
<dbReference type="RefSeq" id="WP_235033187.1">
    <property type="nucleotide sequence ID" value="NZ_LWSK01000076.1"/>
</dbReference>
<evidence type="ECO:0000256" key="4">
    <source>
        <dbReference type="ARBA" id="ARBA00010441"/>
    </source>
</evidence>
<evidence type="ECO:0000256" key="19">
    <source>
        <dbReference type="SAM" id="MobiDB-lite"/>
    </source>
</evidence>
<name>A0A5B1CEK4_9BACT</name>
<gene>
    <name evidence="21" type="primary">pcs_1</name>
    <name evidence="21" type="ORF">LF1_11730</name>
</gene>
<evidence type="ECO:0000256" key="16">
    <source>
        <dbReference type="ARBA" id="ARBA00023211"/>
    </source>
</evidence>
<comment type="caution">
    <text evidence="21">The sequence shown here is derived from an EMBL/GenBank/DDBJ whole genome shotgun (WGS) entry which is preliminary data.</text>
</comment>
<dbReference type="GO" id="GO:0005886">
    <property type="term" value="C:plasma membrane"/>
    <property type="evidence" value="ECO:0007669"/>
    <property type="project" value="UniProtKB-SubCell"/>
</dbReference>
<organism evidence="21 22">
    <name type="scientific">Rubripirellula obstinata</name>
    <dbReference type="NCBI Taxonomy" id="406547"/>
    <lineage>
        <taxon>Bacteria</taxon>
        <taxon>Pseudomonadati</taxon>
        <taxon>Planctomycetota</taxon>
        <taxon>Planctomycetia</taxon>
        <taxon>Pirellulales</taxon>
        <taxon>Pirellulaceae</taxon>
        <taxon>Rubripirellula</taxon>
    </lineage>
</organism>
<proteinExistence type="inferred from homology"/>
<keyword evidence="13" id="KW-0443">Lipid metabolism</keyword>
<feature type="transmembrane region" description="Helical" evidence="20">
    <location>
        <begin position="124"/>
        <end position="143"/>
    </location>
</feature>
<evidence type="ECO:0000256" key="6">
    <source>
        <dbReference type="ARBA" id="ARBA00015623"/>
    </source>
</evidence>
<evidence type="ECO:0000256" key="5">
    <source>
        <dbReference type="ARBA" id="ARBA00013195"/>
    </source>
</evidence>
<keyword evidence="17" id="KW-1208">Phospholipid metabolism</keyword>
<evidence type="ECO:0000256" key="9">
    <source>
        <dbReference type="ARBA" id="ARBA00022519"/>
    </source>
</evidence>
<keyword evidence="15" id="KW-0594">Phospholipid biosynthesis</keyword>
<protein>
    <recommendedName>
        <fullName evidence="6">Phosphatidylcholine synthase</fullName>
        <ecNumber evidence="5">2.7.8.24</ecNumber>
    </recommendedName>
    <alternativeName>
        <fullName evidence="18">CDP-diglyceride-choline O-phosphatidyltransferase</fullName>
    </alternativeName>
</protein>
<evidence type="ECO:0000256" key="17">
    <source>
        <dbReference type="ARBA" id="ARBA00023264"/>
    </source>
</evidence>
<evidence type="ECO:0000256" key="12">
    <source>
        <dbReference type="ARBA" id="ARBA00022989"/>
    </source>
</evidence>
<evidence type="ECO:0000256" key="8">
    <source>
        <dbReference type="ARBA" id="ARBA00022516"/>
    </source>
</evidence>
<keyword evidence="10 21" id="KW-0808">Transferase</keyword>
<dbReference type="Proteomes" id="UP000322699">
    <property type="component" value="Unassembled WGS sequence"/>
</dbReference>
<keyword evidence="16" id="KW-0464">Manganese</keyword>
<keyword evidence="14 20" id="KW-0472">Membrane</keyword>
<feature type="transmembrane region" description="Helical" evidence="20">
    <location>
        <begin position="205"/>
        <end position="222"/>
    </location>
</feature>
<dbReference type="InterPro" id="IPR026027">
    <property type="entry name" value="PcS"/>
</dbReference>
<dbReference type="PIRSF" id="PIRSF000851">
    <property type="entry name" value="PcS"/>
    <property type="match status" value="1"/>
</dbReference>
<dbReference type="InterPro" id="IPR000462">
    <property type="entry name" value="CDP-OH_P_trans"/>
</dbReference>
<evidence type="ECO:0000256" key="20">
    <source>
        <dbReference type="SAM" id="Phobius"/>
    </source>
</evidence>
<dbReference type="GO" id="GO:0008654">
    <property type="term" value="P:phospholipid biosynthetic process"/>
    <property type="evidence" value="ECO:0007669"/>
    <property type="project" value="UniProtKB-KW"/>
</dbReference>
<feature type="region of interest" description="Disordered" evidence="19">
    <location>
        <begin position="231"/>
        <end position="252"/>
    </location>
</feature>